<sequence>MAPTKVQTPEGRRTNGLEASREFGHRHLYDLPKQLAQPSSDPPATGGTPLKKEALLPYISRSIIGKDLAFTSPFGTRNVLYCDYTASGKSLSFIEDYIRNEVLPHYGSTHTTTTVSSLQTTMFKDEARSIIRNSVNASESDAVLFCGSGSTGAMHKLIRGLHLTEPPVVFIGPYEHHSVILPWREAQSDIVTISEDNLGQIDRHILKEELTRRRTSGRRLIGCFSAASNVTGILTDTDSITMLLHQHGALAIWDFSASAPYEAINMNPFVSSDQSRLTHKDAIVFSVHKFMGGVSTPGILVAKKKLFVNPVPDQHGGGTVFFVNSNTHRYLKEIENREEGGTPAIVEAIRAGLVFRLKDAVTTEVIKQRDDHIVRLVLQELRDVPNLILLGNFDSPRLAIFSFVIRHEASNRLLHHNYVSALLNDLFGIQSRAGCACAGPYAQHLLGIGLALAQEIEEVLMEDPRLQMHRWEVEFSQREVLRPGFVRVNFPYFFTDDEVKFVCEGIKMVASHGWRLLPQYQLNPETAEWRHLDQTTFQDRKWLSSTTFTSSGLRYPKLATREAAPKDFAAVLLEADKVFRNAEKAGHRYKIADQEVIFDERAANLRWFLLASEARNILLGIGNVQKADKMPFEPRRYSSVENKENVVVEKGKMNGREEPEVKAENGCGPCGGSSNNCCLVRRQPVDPAEEENRRNESVAKRSAGRKTIWRNPPKEIWKPMLTAIHEFEMIKNGDRVLVCLSGGKDSLSLLHAMRQYQFYAKSIGISIDLGAVTVDPGATSFDPRPLKPYLKSLGMPYFYEEQGIMDHAMTVEELNSICSFCSRMKRGRLYACARRNGYNVLAFGQHLDDLAESFLMSVFHNGRLRTMKASYSVVEEDLRVIRPLVYVREKYTRLFAQTKHLPVISENCPACFNAPKERFRVKQLLTAQELLYPGLYDSLRVALKPLMAIRTAGAENGIEKVPAILDQLYRAGLKNETVEQNGTTENSSDDLDM</sequence>
<gene>
    <name evidence="4" type="primary">RvY_17784-1</name>
    <name evidence="4" type="synonym">RvY_17784.1</name>
    <name evidence="4" type="ORF">RvY_17784</name>
</gene>
<evidence type="ECO:0000256" key="1">
    <source>
        <dbReference type="SAM" id="MobiDB-lite"/>
    </source>
</evidence>
<evidence type="ECO:0000259" key="2">
    <source>
        <dbReference type="Pfam" id="PF00266"/>
    </source>
</evidence>
<feature type="compositionally biased region" description="Basic and acidic residues" evidence="1">
    <location>
        <begin position="10"/>
        <end position="20"/>
    </location>
</feature>
<evidence type="ECO:0000313" key="4">
    <source>
        <dbReference type="EMBL" id="GAV08026.1"/>
    </source>
</evidence>
<dbReference type="EMBL" id="BDGG01000016">
    <property type="protein sequence ID" value="GAV08026.1"/>
    <property type="molecule type" value="Genomic_DNA"/>
</dbReference>
<proteinExistence type="predicted"/>
<feature type="region of interest" description="Disordered" evidence="1">
    <location>
        <begin position="1"/>
        <end position="20"/>
    </location>
</feature>
<dbReference type="Gene3D" id="3.40.640.10">
    <property type="entry name" value="Type I PLP-dependent aspartate aminotransferase-like (Major domain)"/>
    <property type="match status" value="1"/>
</dbReference>
<dbReference type="OrthoDB" id="420046at2759"/>
<evidence type="ECO:0000259" key="3">
    <source>
        <dbReference type="Pfam" id="PF01171"/>
    </source>
</evidence>
<dbReference type="InterPro" id="IPR015421">
    <property type="entry name" value="PyrdxlP-dep_Trfase_major"/>
</dbReference>
<dbReference type="InterPro" id="IPR014729">
    <property type="entry name" value="Rossmann-like_a/b/a_fold"/>
</dbReference>
<dbReference type="Proteomes" id="UP000186922">
    <property type="component" value="Unassembled WGS sequence"/>
</dbReference>
<organism evidence="4 5">
    <name type="scientific">Ramazzottius varieornatus</name>
    <name type="common">Water bear</name>
    <name type="synonym">Tardigrade</name>
    <dbReference type="NCBI Taxonomy" id="947166"/>
    <lineage>
        <taxon>Eukaryota</taxon>
        <taxon>Metazoa</taxon>
        <taxon>Ecdysozoa</taxon>
        <taxon>Tardigrada</taxon>
        <taxon>Eutardigrada</taxon>
        <taxon>Parachela</taxon>
        <taxon>Hypsibioidea</taxon>
        <taxon>Ramazzottiidae</taxon>
        <taxon>Ramazzottius</taxon>
    </lineage>
</organism>
<dbReference type="InterPro" id="IPR011063">
    <property type="entry name" value="TilS/TtcA_N"/>
</dbReference>
<keyword evidence="5" id="KW-1185">Reference proteome</keyword>
<feature type="region of interest" description="Disordered" evidence="1">
    <location>
        <begin position="686"/>
        <end position="705"/>
    </location>
</feature>
<dbReference type="CDD" id="cd24138">
    <property type="entry name" value="TtcA-like"/>
    <property type="match status" value="1"/>
</dbReference>
<dbReference type="InterPro" id="IPR015424">
    <property type="entry name" value="PyrdxlP-dep_Trfase"/>
</dbReference>
<evidence type="ECO:0008006" key="6">
    <source>
        <dbReference type="Google" id="ProtNLM"/>
    </source>
</evidence>
<dbReference type="InterPro" id="IPR015422">
    <property type="entry name" value="PyrdxlP-dep_Trfase_small"/>
</dbReference>
<dbReference type="STRING" id="947166.A0A1D1W406"/>
<dbReference type="AlphaFoldDB" id="A0A1D1W406"/>
<dbReference type="SUPFAM" id="SSF52402">
    <property type="entry name" value="Adenine nucleotide alpha hydrolases-like"/>
    <property type="match status" value="1"/>
</dbReference>
<name>A0A1D1W406_RAMVA</name>
<dbReference type="Pfam" id="PF01171">
    <property type="entry name" value="ATP_bind_3"/>
    <property type="match status" value="1"/>
</dbReference>
<dbReference type="Pfam" id="PF00266">
    <property type="entry name" value="Aminotran_5"/>
    <property type="match status" value="1"/>
</dbReference>
<dbReference type="SUPFAM" id="SSF53383">
    <property type="entry name" value="PLP-dependent transferases"/>
    <property type="match status" value="1"/>
</dbReference>
<dbReference type="InterPro" id="IPR000192">
    <property type="entry name" value="Aminotrans_V_dom"/>
</dbReference>
<feature type="domain" description="tRNA(Ile)-lysidine/2-thiocytidine synthase N-terminal" evidence="3">
    <location>
        <begin position="736"/>
        <end position="904"/>
    </location>
</feature>
<protein>
    <recommendedName>
        <fullName evidence="6">Aminotransferase class V domain-containing protein</fullName>
    </recommendedName>
</protein>
<dbReference type="PANTHER" id="PTHR43686:SF1">
    <property type="entry name" value="AMINOTRAN_5 DOMAIN-CONTAINING PROTEIN"/>
    <property type="match status" value="1"/>
</dbReference>
<evidence type="ECO:0000313" key="5">
    <source>
        <dbReference type="Proteomes" id="UP000186922"/>
    </source>
</evidence>
<reference evidence="4 5" key="1">
    <citation type="journal article" date="2016" name="Nat. Commun.">
        <title>Extremotolerant tardigrade genome and improved radiotolerance of human cultured cells by tardigrade-unique protein.</title>
        <authorList>
            <person name="Hashimoto T."/>
            <person name="Horikawa D.D."/>
            <person name="Saito Y."/>
            <person name="Kuwahara H."/>
            <person name="Kozuka-Hata H."/>
            <person name="Shin-I T."/>
            <person name="Minakuchi Y."/>
            <person name="Ohishi K."/>
            <person name="Motoyama A."/>
            <person name="Aizu T."/>
            <person name="Enomoto A."/>
            <person name="Kondo K."/>
            <person name="Tanaka S."/>
            <person name="Hara Y."/>
            <person name="Koshikawa S."/>
            <person name="Sagara H."/>
            <person name="Miura T."/>
            <person name="Yokobori S."/>
            <person name="Miyagawa K."/>
            <person name="Suzuki Y."/>
            <person name="Kubo T."/>
            <person name="Oyama M."/>
            <person name="Kohara Y."/>
            <person name="Fujiyama A."/>
            <person name="Arakawa K."/>
            <person name="Katayama T."/>
            <person name="Toyoda A."/>
            <person name="Kunieda T."/>
        </authorList>
    </citation>
    <scope>NUCLEOTIDE SEQUENCE [LARGE SCALE GENOMIC DNA]</scope>
    <source>
        <strain evidence="4 5">YOKOZUNA-1</strain>
    </source>
</reference>
<accession>A0A1D1W406</accession>
<feature type="compositionally biased region" description="Basic and acidic residues" evidence="1">
    <location>
        <begin position="690"/>
        <end position="699"/>
    </location>
</feature>
<dbReference type="PANTHER" id="PTHR43686">
    <property type="entry name" value="SULFURTRANSFERASE-RELATED"/>
    <property type="match status" value="1"/>
</dbReference>
<dbReference type="Gene3D" id="3.40.50.620">
    <property type="entry name" value="HUPs"/>
    <property type="match status" value="1"/>
</dbReference>
<feature type="domain" description="Aminotransferase class V" evidence="2">
    <location>
        <begin position="81"/>
        <end position="445"/>
    </location>
</feature>
<comment type="caution">
    <text evidence="4">The sequence shown here is derived from an EMBL/GenBank/DDBJ whole genome shotgun (WGS) entry which is preliminary data.</text>
</comment>
<dbReference type="Gene3D" id="3.90.1150.10">
    <property type="entry name" value="Aspartate Aminotransferase, domain 1"/>
    <property type="match status" value="1"/>
</dbReference>